<accession>K6WSZ9</accession>
<dbReference type="InterPro" id="IPR016169">
    <property type="entry name" value="FAD-bd_PCMH_sub2"/>
</dbReference>
<dbReference type="Gene3D" id="1.10.45.10">
    <property type="entry name" value="Vanillyl-alcohol Oxidase, Chain A, domain 4"/>
    <property type="match status" value="1"/>
</dbReference>
<keyword evidence="4" id="KW-1185">Reference proteome</keyword>
<dbReference type="Proteomes" id="UP000008366">
    <property type="component" value="Unassembled WGS sequence"/>
</dbReference>
<dbReference type="InterPro" id="IPR016171">
    <property type="entry name" value="Vanillyl_alc_oxidase_C-sub2"/>
</dbReference>
<proteinExistence type="predicted"/>
<dbReference type="PANTHER" id="PTHR43762:SF1">
    <property type="entry name" value="D-ARABINONO-1,4-LACTONE OXIDASE"/>
    <property type="match status" value="1"/>
</dbReference>
<evidence type="ECO:0000313" key="3">
    <source>
        <dbReference type="EMBL" id="GAB95222.1"/>
    </source>
</evidence>
<dbReference type="InterPro" id="IPR007173">
    <property type="entry name" value="ALO_C"/>
</dbReference>
<dbReference type="GO" id="GO:0016020">
    <property type="term" value="C:membrane"/>
    <property type="evidence" value="ECO:0007669"/>
    <property type="project" value="InterPro"/>
</dbReference>
<sequence length="379" mass="41585">MTDGVLLDLSGMCGLAGVDRATGRVRVRAGTQLVDLNRLLALQGLAMPNLGDIDRQTITGALATGTHGAGAGFGCLPSFVAGLQVVLADGSIVDCSADEQPELFEAARLGLGAIGVVTEVELACVPAFLVRAQERPEALATVLTHLEEWRTGTDHLDFYWFPHTDRALVKRNTRLAPGQDGPRLAAWRRRLDDDILSNNVLEAVCRTGARYPARIPALNAVAGRALSARTYVAPSHEVFITRRDVRFRETEWAVPAASVAPLIGELQRYFARRETLVGLPIEVRFGAPDAVWLATGYGRDTGYIAVHEYHRARPSSLLADVTAMMREHAGRPHWGKLHELRVEDLAPLYPRFADFRAVRDRVDPARVFANDYLRRVLGE</sequence>
<dbReference type="STRING" id="1184609.KILIM_017_00670"/>
<feature type="domain" description="FAD-binding PCMH-type" evidence="2">
    <location>
        <begin position="1"/>
        <end position="127"/>
    </location>
</feature>
<evidence type="ECO:0000313" key="4">
    <source>
        <dbReference type="Proteomes" id="UP000008366"/>
    </source>
</evidence>
<gene>
    <name evidence="3" type="ORF">KILIM_017_00670</name>
</gene>
<protein>
    <submittedName>
        <fullName evidence="3">Putative FAD-linked oxidase</fullName>
    </submittedName>
</protein>
<dbReference type="Gene3D" id="3.30.465.10">
    <property type="match status" value="1"/>
</dbReference>
<organism evidence="3 4">
    <name type="scientific">Kineosphaera limosa NBRC 100340</name>
    <dbReference type="NCBI Taxonomy" id="1184609"/>
    <lineage>
        <taxon>Bacteria</taxon>
        <taxon>Bacillati</taxon>
        <taxon>Actinomycetota</taxon>
        <taxon>Actinomycetes</taxon>
        <taxon>Micrococcales</taxon>
        <taxon>Dermatophilaceae</taxon>
        <taxon>Kineosphaera</taxon>
    </lineage>
</organism>
<dbReference type="PROSITE" id="PS51387">
    <property type="entry name" value="FAD_PCMH"/>
    <property type="match status" value="1"/>
</dbReference>
<dbReference type="NCBIfam" id="TIGR01679">
    <property type="entry name" value="bact_FAD_ox"/>
    <property type="match status" value="1"/>
</dbReference>
<dbReference type="GO" id="GO:0071949">
    <property type="term" value="F:FAD binding"/>
    <property type="evidence" value="ECO:0007669"/>
    <property type="project" value="InterPro"/>
</dbReference>
<dbReference type="AlphaFoldDB" id="K6WSZ9"/>
<dbReference type="PIRSF" id="PIRSF000136">
    <property type="entry name" value="LGO_GLO"/>
    <property type="match status" value="1"/>
</dbReference>
<dbReference type="EMBL" id="BAHD01000017">
    <property type="protein sequence ID" value="GAB95222.1"/>
    <property type="molecule type" value="Genomic_DNA"/>
</dbReference>
<dbReference type="InterPro" id="IPR036318">
    <property type="entry name" value="FAD-bd_PCMH-like_sf"/>
</dbReference>
<dbReference type="InterPro" id="IPR016166">
    <property type="entry name" value="FAD-bd_PCMH"/>
</dbReference>
<dbReference type="InterPro" id="IPR010031">
    <property type="entry name" value="FAD_lactone_oxidase-like"/>
</dbReference>
<comment type="caution">
    <text evidence="3">The sequence shown here is derived from an EMBL/GenBank/DDBJ whole genome shotgun (WGS) entry which is preliminary data.</text>
</comment>
<name>K6WSZ9_9MICO</name>
<dbReference type="SUPFAM" id="SSF56176">
    <property type="entry name" value="FAD-binding/transporter-associated domain-like"/>
    <property type="match status" value="1"/>
</dbReference>
<reference evidence="3 4" key="1">
    <citation type="submission" date="2012-08" db="EMBL/GenBank/DDBJ databases">
        <title>Whole genome shotgun sequence of Kineosphaera limosa NBRC 100340.</title>
        <authorList>
            <person name="Yoshida I."/>
            <person name="Isaki S."/>
            <person name="Hosoyama A."/>
            <person name="Tsuchikane K."/>
            <person name="Katsumata H."/>
            <person name="Ando Y."/>
            <person name="Ohji S."/>
            <person name="Hamada M."/>
            <person name="Tamura T."/>
            <person name="Yamazoe A."/>
            <person name="Yamazaki S."/>
            <person name="Fujita N."/>
        </authorList>
    </citation>
    <scope>NUCLEOTIDE SEQUENCE [LARGE SCALE GENOMIC DNA]</scope>
    <source>
        <strain evidence="3 4">NBRC 100340</strain>
    </source>
</reference>
<keyword evidence="1" id="KW-0560">Oxidoreductase</keyword>
<evidence type="ECO:0000256" key="1">
    <source>
        <dbReference type="ARBA" id="ARBA00023002"/>
    </source>
</evidence>
<dbReference type="eggNOG" id="COG0277">
    <property type="taxonomic scope" value="Bacteria"/>
</dbReference>
<evidence type="ECO:0000259" key="2">
    <source>
        <dbReference type="PROSITE" id="PS51387"/>
    </source>
</evidence>
<dbReference type="Gene3D" id="3.30.70.2520">
    <property type="match status" value="1"/>
</dbReference>
<dbReference type="GO" id="GO:0080049">
    <property type="term" value="F:L-gulono-1,4-lactone dehydrogenase activity"/>
    <property type="evidence" value="ECO:0007669"/>
    <property type="project" value="TreeGrafter"/>
</dbReference>
<dbReference type="InterPro" id="IPR006094">
    <property type="entry name" value="Oxid_FAD_bind_N"/>
</dbReference>
<dbReference type="Pfam" id="PF01565">
    <property type="entry name" value="FAD_binding_4"/>
    <property type="match status" value="1"/>
</dbReference>
<dbReference type="GO" id="GO:0003885">
    <property type="term" value="F:D-arabinono-1,4-lactone oxidase activity"/>
    <property type="evidence" value="ECO:0007669"/>
    <property type="project" value="InterPro"/>
</dbReference>
<dbReference type="Pfam" id="PF04030">
    <property type="entry name" value="ALO"/>
    <property type="match status" value="1"/>
</dbReference>
<dbReference type="PANTHER" id="PTHR43762">
    <property type="entry name" value="L-GULONOLACTONE OXIDASE"/>
    <property type="match status" value="1"/>
</dbReference>